<dbReference type="Ensembl" id="ENSEBUT00000014114.1">
    <property type="protein sequence ID" value="ENSEBUP00000013538.1"/>
    <property type="gene ID" value="ENSEBUG00000008549.1"/>
</dbReference>
<organism evidence="1 2">
    <name type="scientific">Eptatretus burgeri</name>
    <name type="common">Inshore hagfish</name>
    <dbReference type="NCBI Taxonomy" id="7764"/>
    <lineage>
        <taxon>Eukaryota</taxon>
        <taxon>Metazoa</taxon>
        <taxon>Chordata</taxon>
        <taxon>Craniata</taxon>
        <taxon>Vertebrata</taxon>
        <taxon>Cyclostomata</taxon>
        <taxon>Myxini</taxon>
        <taxon>Myxiniformes</taxon>
        <taxon>Myxinidae</taxon>
        <taxon>Eptatretinae</taxon>
        <taxon>Eptatretus</taxon>
    </lineage>
</organism>
<dbReference type="GeneTree" id="ENSGT00940000159717"/>
<proteinExistence type="predicted"/>
<protein>
    <submittedName>
        <fullName evidence="1">Uncharacterized protein</fullName>
    </submittedName>
</protein>
<evidence type="ECO:0000313" key="2">
    <source>
        <dbReference type="Proteomes" id="UP000694388"/>
    </source>
</evidence>
<sequence>MAVCGLEFIETMVLQVVQTKADEWAKVVASEDNRRCVKHLQEADHVVVLVVAFHTAGTLALSLGFCSKVKGKSVYFEKNDERGVLFGELMESPVEEFGIFLEEILFDLLSNKENHKDWPEVSSDDIVKHARRLKRDVAVVNGLIQGKTLLTLPITSVKTDDLLKETKITLVLAQRFR</sequence>
<evidence type="ECO:0000313" key="1">
    <source>
        <dbReference type="Ensembl" id="ENSEBUP00000013538.1"/>
    </source>
</evidence>
<keyword evidence="2" id="KW-1185">Reference proteome</keyword>
<reference evidence="1" key="2">
    <citation type="submission" date="2025-09" db="UniProtKB">
        <authorList>
            <consortium name="Ensembl"/>
        </authorList>
    </citation>
    <scope>IDENTIFICATION</scope>
</reference>
<dbReference type="OMA" id="NENLAGW"/>
<dbReference type="AlphaFoldDB" id="A0A8C4QCU0"/>
<reference evidence="1" key="1">
    <citation type="submission" date="2025-08" db="UniProtKB">
        <authorList>
            <consortium name="Ensembl"/>
        </authorList>
    </citation>
    <scope>IDENTIFICATION</scope>
</reference>
<name>A0A8C4QCU0_EPTBU</name>
<accession>A0A8C4QCU0</accession>
<dbReference type="Proteomes" id="UP000694388">
    <property type="component" value="Unplaced"/>
</dbReference>